<dbReference type="SMART" id="SM01335">
    <property type="entry name" value="PADR1"/>
    <property type="match status" value="1"/>
</dbReference>
<comment type="catalytic activity">
    <reaction evidence="5">
        <text>NAD(+) + (ADP-D-ribosyl)n-acceptor = nicotinamide + (ADP-D-ribosyl)n+1-acceptor + H(+).</text>
        <dbReference type="EC" id="2.4.2.30"/>
    </reaction>
</comment>
<dbReference type="GO" id="GO:0006302">
    <property type="term" value="P:double-strand break repair"/>
    <property type="evidence" value="ECO:0007669"/>
    <property type="project" value="TreeGrafter"/>
</dbReference>
<evidence type="ECO:0000256" key="4">
    <source>
        <dbReference type="ARBA" id="ARBA00023027"/>
    </source>
</evidence>
<dbReference type="PROSITE" id="PS50172">
    <property type="entry name" value="BRCT"/>
    <property type="match status" value="1"/>
</dbReference>
<dbReference type="AlphaFoldDB" id="A0A8S3WYN2"/>
<dbReference type="InterPro" id="IPR050800">
    <property type="entry name" value="ARTD/PARP"/>
</dbReference>
<dbReference type="OrthoDB" id="6882365at2759"/>
<evidence type="ECO:0000256" key="2">
    <source>
        <dbReference type="ARBA" id="ARBA00022676"/>
    </source>
</evidence>
<keyword evidence="2" id="KW-0328">Glycosyltransferase</keyword>
<dbReference type="GO" id="GO:0005730">
    <property type="term" value="C:nucleolus"/>
    <property type="evidence" value="ECO:0007669"/>
    <property type="project" value="TreeGrafter"/>
</dbReference>
<organism evidence="8 9">
    <name type="scientific">Parnassius apollo</name>
    <name type="common">Apollo butterfly</name>
    <name type="synonym">Papilio apollo</name>
    <dbReference type="NCBI Taxonomy" id="110799"/>
    <lineage>
        <taxon>Eukaryota</taxon>
        <taxon>Metazoa</taxon>
        <taxon>Ecdysozoa</taxon>
        <taxon>Arthropoda</taxon>
        <taxon>Hexapoda</taxon>
        <taxon>Insecta</taxon>
        <taxon>Pterygota</taxon>
        <taxon>Neoptera</taxon>
        <taxon>Endopterygota</taxon>
        <taxon>Lepidoptera</taxon>
        <taxon>Glossata</taxon>
        <taxon>Ditrysia</taxon>
        <taxon>Papilionoidea</taxon>
        <taxon>Papilionidae</taxon>
        <taxon>Parnassiinae</taxon>
        <taxon>Parnassini</taxon>
        <taxon>Parnassius</taxon>
        <taxon>Parnassius</taxon>
    </lineage>
</organism>
<dbReference type="GO" id="GO:0008270">
    <property type="term" value="F:zinc ion binding"/>
    <property type="evidence" value="ECO:0007669"/>
    <property type="project" value="InterPro"/>
</dbReference>
<dbReference type="PANTHER" id="PTHR10459">
    <property type="entry name" value="DNA LIGASE"/>
    <property type="match status" value="1"/>
</dbReference>
<evidence type="ECO:0000256" key="5">
    <source>
        <dbReference type="ARBA" id="ARBA00033987"/>
    </source>
</evidence>
<gene>
    <name evidence="8" type="ORF">PAPOLLO_LOCUS10716</name>
</gene>
<dbReference type="InterPro" id="IPR049296">
    <property type="entry name" value="PARP1-like_PADR1_N"/>
</dbReference>
<dbReference type="EC" id="2.4.2.30" evidence="1"/>
<evidence type="ECO:0000256" key="3">
    <source>
        <dbReference type="ARBA" id="ARBA00022679"/>
    </source>
</evidence>
<dbReference type="GO" id="GO:0003950">
    <property type="term" value="F:NAD+ poly-ADP-ribosyltransferase activity"/>
    <property type="evidence" value="ECO:0007669"/>
    <property type="project" value="UniProtKB-EC"/>
</dbReference>
<dbReference type="PANTHER" id="PTHR10459:SF60">
    <property type="entry name" value="POLY [ADP-RIBOSE] POLYMERASE 2"/>
    <property type="match status" value="1"/>
</dbReference>
<accession>A0A8S3WYN2</accession>
<dbReference type="GO" id="GO:1990404">
    <property type="term" value="F:NAD+-protein mono-ADP-ribosyltransferase activity"/>
    <property type="evidence" value="ECO:0007669"/>
    <property type="project" value="TreeGrafter"/>
</dbReference>
<name>A0A8S3WYN2_PARAO</name>
<reference evidence="8" key="1">
    <citation type="submission" date="2021-04" db="EMBL/GenBank/DDBJ databases">
        <authorList>
            <person name="Tunstrom K."/>
        </authorList>
    </citation>
    <scope>NUCLEOTIDE SEQUENCE</scope>
</reference>
<dbReference type="InterPro" id="IPR012982">
    <property type="entry name" value="PARP1-like_PADR1_Zn_ribbon"/>
</dbReference>
<evidence type="ECO:0000313" key="9">
    <source>
        <dbReference type="Proteomes" id="UP000691718"/>
    </source>
</evidence>
<dbReference type="Pfam" id="PF00533">
    <property type="entry name" value="BRCT"/>
    <property type="match status" value="1"/>
</dbReference>
<evidence type="ECO:0000259" key="7">
    <source>
        <dbReference type="PROSITE" id="PS50172"/>
    </source>
</evidence>
<keyword evidence="6" id="KW-0175">Coiled coil</keyword>
<dbReference type="Proteomes" id="UP000691718">
    <property type="component" value="Unassembled WGS sequence"/>
</dbReference>
<protein>
    <recommendedName>
        <fullName evidence="1">NAD(+) ADP-ribosyltransferase</fullName>
        <ecNumber evidence="1">2.4.2.30</ecNumber>
    </recommendedName>
</protein>
<feature type="domain" description="BRCT" evidence="7">
    <location>
        <begin position="196"/>
        <end position="271"/>
    </location>
</feature>
<dbReference type="Pfam" id="PF21728">
    <property type="entry name" value="PADR1_N"/>
    <property type="match status" value="1"/>
</dbReference>
<dbReference type="EMBL" id="CAJQZP010000769">
    <property type="protein sequence ID" value="CAG4983811.1"/>
    <property type="molecule type" value="Genomic_DNA"/>
</dbReference>
<feature type="coiled-coil region" evidence="6">
    <location>
        <begin position="50"/>
        <end position="77"/>
    </location>
</feature>
<evidence type="ECO:0000256" key="6">
    <source>
        <dbReference type="SAM" id="Coils"/>
    </source>
</evidence>
<evidence type="ECO:0000256" key="1">
    <source>
        <dbReference type="ARBA" id="ARBA00012020"/>
    </source>
</evidence>
<comment type="caution">
    <text evidence="8">The sequence shown here is derived from an EMBL/GenBank/DDBJ whole genome shotgun (WGS) entry which is preliminary data.</text>
</comment>
<proteinExistence type="predicted"/>
<dbReference type="PROSITE" id="PS52007">
    <property type="entry name" value="PADR1"/>
    <property type="match status" value="1"/>
</dbReference>
<keyword evidence="4" id="KW-0520">NAD</keyword>
<sequence>MFFAGGEDIPGFKNLKEYDRKMIKNAIKNAAPVVKKLRMNSNDESEKKKNDELSNKVAEQSKLFDHYRKELNSLKNEELYKLFVENGQDIPSKRKDRIDRLADYMAFGVPKKCLQCKHGQIILDDFYYRCDGNIDAWTKCCYTTKEPDKEVIRIPETLKGYPMFKEFNSVITQRLFLNEPSSLADKPLDSHTSLNKKLQPLKNIQFYLYGKLKTPKKEVKRRIELMGGLVVGKLTYTTAAVITTKEKLGKKSTMIQNIKRMEIEVIEESYLDLIEPENGTVLDSLKLIKDNNIANWGSDPIKRVPQDIIEGKNVLKSGSMYRTSASKQKVKIMDGMEVDSRTGLEEKANIYKDTESTFSVVLSNSDSVVYSV</sequence>
<keyword evidence="9" id="KW-1185">Reference proteome</keyword>
<evidence type="ECO:0000313" key="8">
    <source>
        <dbReference type="EMBL" id="CAG4983811.1"/>
    </source>
</evidence>
<keyword evidence="3" id="KW-0808">Transferase</keyword>
<dbReference type="InterPro" id="IPR001357">
    <property type="entry name" value="BRCT_dom"/>
</dbReference>
<dbReference type="GO" id="GO:0070212">
    <property type="term" value="P:protein poly-ADP-ribosylation"/>
    <property type="evidence" value="ECO:0007669"/>
    <property type="project" value="TreeGrafter"/>
</dbReference>
<dbReference type="Pfam" id="PF08063">
    <property type="entry name" value="Zn_ribbon_PADR1"/>
    <property type="match status" value="1"/>
</dbReference>